<evidence type="ECO:0000256" key="1">
    <source>
        <dbReference type="SAM" id="MobiDB-lite"/>
    </source>
</evidence>
<feature type="region of interest" description="Disordered" evidence="1">
    <location>
        <begin position="1"/>
        <end position="114"/>
    </location>
</feature>
<feature type="compositionally biased region" description="Low complexity" evidence="1">
    <location>
        <begin position="1"/>
        <end position="11"/>
    </location>
</feature>
<evidence type="ECO:0000313" key="2">
    <source>
        <dbReference type="EMBL" id="KAK9095314.1"/>
    </source>
</evidence>
<dbReference type="Proteomes" id="UP001419268">
    <property type="component" value="Unassembled WGS sequence"/>
</dbReference>
<dbReference type="AlphaFoldDB" id="A0AAP0EL87"/>
<protein>
    <submittedName>
        <fullName evidence="2">Uncharacterized protein</fullName>
    </submittedName>
</protein>
<organism evidence="2 3">
    <name type="scientific">Stephania cephalantha</name>
    <dbReference type="NCBI Taxonomy" id="152367"/>
    <lineage>
        <taxon>Eukaryota</taxon>
        <taxon>Viridiplantae</taxon>
        <taxon>Streptophyta</taxon>
        <taxon>Embryophyta</taxon>
        <taxon>Tracheophyta</taxon>
        <taxon>Spermatophyta</taxon>
        <taxon>Magnoliopsida</taxon>
        <taxon>Ranunculales</taxon>
        <taxon>Menispermaceae</taxon>
        <taxon>Menispermoideae</taxon>
        <taxon>Cissampelideae</taxon>
        <taxon>Stephania</taxon>
    </lineage>
</organism>
<comment type="caution">
    <text evidence="2">The sequence shown here is derived from an EMBL/GenBank/DDBJ whole genome shotgun (WGS) entry which is preliminary data.</text>
</comment>
<sequence>MAKAATRTANAKRGEKQTTMVSEAATMSVPWKQQRVANGGEVHVPVARRGQSSDDDGFQGSDEERRTTAGAAQPPAAEGQGRQPWFPKRQQTTETSGGGCTGSDGRRHHLRHTRQTLTATVEAPTSRRLRRFKVEMERSIMKDAEISSHELCSSRVENNYRYFPNDPSLISEEYDYSNFSIRSLLKEVRGCCLSENSVVDVGSSSCEDREGDNSALHLPEELFDEDFFKAINGDIQVQEDKEENRDDEEDYYEHYFEECSDEDDGYEDVVEESNDIGEGWNKVEEEHDSEALIEVIDFEYDHEKYSEDDEYGVIEDIIDSEDEVDHLVLTVFR</sequence>
<gene>
    <name evidence="2" type="ORF">Scep_026783</name>
</gene>
<proteinExistence type="predicted"/>
<evidence type="ECO:0000313" key="3">
    <source>
        <dbReference type="Proteomes" id="UP001419268"/>
    </source>
</evidence>
<accession>A0AAP0EL87</accession>
<keyword evidence="3" id="KW-1185">Reference proteome</keyword>
<dbReference type="EMBL" id="JBBNAG010000011">
    <property type="protein sequence ID" value="KAK9095314.1"/>
    <property type="molecule type" value="Genomic_DNA"/>
</dbReference>
<name>A0AAP0EL87_9MAGN</name>
<feature type="compositionally biased region" description="Low complexity" evidence="1">
    <location>
        <begin position="68"/>
        <end position="84"/>
    </location>
</feature>
<reference evidence="2 3" key="1">
    <citation type="submission" date="2024-01" db="EMBL/GenBank/DDBJ databases">
        <title>Genome assemblies of Stephania.</title>
        <authorList>
            <person name="Yang L."/>
        </authorList>
    </citation>
    <scope>NUCLEOTIDE SEQUENCE [LARGE SCALE GENOMIC DNA]</scope>
    <source>
        <strain evidence="2">JXDWG</strain>
        <tissue evidence="2">Leaf</tissue>
    </source>
</reference>